<dbReference type="EMBL" id="JBFOLK010000008">
    <property type="protein sequence ID" value="KAL2492191.1"/>
    <property type="molecule type" value="Genomic_DNA"/>
</dbReference>
<comment type="similarity">
    <text evidence="1">Belongs to the peptidase C48 family.</text>
</comment>
<dbReference type="PROSITE" id="PS50600">
    <property type="entry name" value="ULP_PROTEASE"/>
    <property type="match status" value="1"/>
</dbReference>
<evidence type="ECO:0000256" key="2">
    <source>
        <dbReference type="ARBA" id="ARBA00022670"/>
    </source>
</evidence>
<dbReference type="Gene3D" id="3.40.395.10">
    <property type="entry name" value="Adenoviral Proteinase, Chain A"/>
    <property type="match status" value="1"/>
</dbReference>
<name>A0ABD1RUU0_9LAMI</name>
<evidence type="ECO:0000313" key="6">
    <source>
        <dbReference type="Proteomes" id="UP001604336"/>
    </source>
</evidence>
<dbReference type="SUPFAM" id="SSF54001">
    <property type="entry name" value="Cysteine proteinases"/>
    <property type="match status" value="1"/>
</dbReference>
<evidence type="ECO:0000259" key="4">
    <source>
        <dbReference type="PROSITE" id="PS50600"/>
    </source>
</evidence>
<sequence>MGVHNLSFKTIRDVAVLDAVEPLRHIIPHLLRTTKVLSYGTPYAPLSYRLCKDIPQQTNGGDCGIFVLKYAEYLFQKMIDDMPNKFDTRMARYNVVVQLYKFAITKPDIPLLKLVK</sequence>
<organism evidence="5 6">
    <name type="scientific">Abeliophyllum distichum</name>
    <dbReference type="NCBI Taxonomy" id="126358"/>
    <lineage>
        <taxon>Eukaryota</taxon>
        <taxon>Viridiplantae</taxon>
        <taxon>Streptophyta</taxon>
        <taxon>Embryophyta</taxon>
        <taxon>Tracheophyta</taxon>
        <taxon>Spermatophyta</taxon>
        <taxon>Magnoliopsida</taxon>
        <taxon>eudicotyledons</taxon>
        <taxon>Gunneridae</taxon>
        <taxon>Pentapetalae</taxon>
        <taxon>asterids</taxon>
        <taxon>lamiids</taxon>
        <taxon>Lamiales</taxon>
        <taxon>Oleaceae</taxon>
        <taxon>Forsythieae</taxon>
        <taxon>Abeliophyllum</taxon>
    </lineage>
</organism>
<comment type="caution">
    <text evidence="5">The sequence shown here is derived from an EMBL/GenBank/DDBJ whole genome shotgun (WGS) entry which is preliminary data.</text>
</comment>
<feature type="domain" description="Ubiquitin-like protease family profile" evidence="4">
    <location>
        <begin position="1"/>
        <end position="74"/>
    </location>
</feature>
<protein>
    <submittedName>
        <fullName evidence="5">Ulp1 protease family</fullName>
    </submittedName>
</protein>
<proteinExistence type="inferred from homology"/>
<dbReference type="Pfam" id="PF02902">
    <property type="entry name" value="Peptidase_C48"/>
    <property type="match status" value="1"/>
</dbReference>
<dbReference type="InterPro" id="IPR038765">
    <property type="entry name" value="Papain-like_cys_pep_sf"/>
</dbReference>
<gene>
    <name evidence="5" type="ORF">Adt_27819</name>
</gene>
<evidence type="ECO:0000256" key="1">
    <source>
        <dbReference type="ARBA" id="ARBA00005234"/>
    </source>
</evidence>
<keyword evidence="2 5" id="KW-0645">Protease</keyword>
<dbReference type="Proteomes" id="UP001604336">
    <property type="component" value="Unassembled WGS sequence"/>
</dbReference>
<keyword evidence="3" id="KW-0378">Hydrolase</keyword>
<keyword evidence="6" id="KW-1185">Reference proteome</keyword>
<evidence type="ECO:0000313" key="5">
    <source>
        <dbReference type="EMBL" id="KAL2492191.1"/>
    </source>
</evidence>
<dbReference type="InterPro" id="IPR003653">
    <property type="entry name" value="Peptidase_C48_C"/>
</dbReference>
<evidence type="ECO:0000256" key="3">
    <source>
        <dbReference type="ARBA" id="ARBA00022801"/>
    </source>
</evidence>
<reference evidence="6" key="1">
    <citation type="submission" date="2024-07" db="EMBL/GenBank/DDBJ databases">
        <title>Two chromosome-level genome assemblies of Korean endemic species Abeliophyllum distichum and Forsythia ovata (Oleaceae).</title>
        <authorList>
            <person name="Jang H."/>
        </authorList>
    </citation>
    <scope>NUCLEOTIDE SEQUENCE [LARGE SCALE GENOMIC DNA]</scope>
</reference>
<dbReference type="GO" id="GO:0006508">
    <property type="term" value="P:proteolysis"/>
    <property type="evidence" value="ECO:0007669"/>
    <property type="project" value="UniProtKB-KW"/>
</dbReference>
<dbReference type="GO" id="GO:0008233">
    <property type="term" value="F:peptidase activity"/>
    <property type="evidence" value="ECO:0007669"/>
    <property type="project" value="UniProtKB-KW"/>
</dbReference>
<accession>A0ABD1RUU0</accession>
<dbReference type="AlphaFoldDB" id="A0ABD1RUU0"/>